<dbReference type="Proteomes" id="UP001266305">
    <property type="component" value="Unassembled WGS sequence"/>
</dbReference>
<evidence type="ECO:0000313" key="2">
    <source>
        <dbReference type="Proteomes" id="UP001266305"/>
    </source>
</evidence>
<name>A0ABQ9U1P1_SAGOE</name>
<keyword evidence="2" id="KW-1185">Reference proteome</keyword>
<proteinExistence type="predicted"/>
<sequence length="251" mass="27820">MAEPCVDSPGFNPKHLYLCCLSETRAAQTESCHEEIRGGTKAEEIKLGKAASSRQSSYSAPPLLWDQQLIPMLYLLSHSATKDPGSQLHDCQNQLLTDHSSMRRVTENKEQSKVKAGDINPLSIADDCDYIALSTEKESVQRRKKVQQNSSLYYFGETGDVSVDKPRLECGAGRSAFHQLICNPFTSFQPPNNAETFACHTACHVIWHLLSTNGSLGSDMCLYWSSLASLCTNEVINRDTNREQNGGNLFV</sequence>
<organism evidence="1 2">
    <name type="scientific">Saguinus oedipus</name>
    <name type="common">Cotton-top tamarin</name>
    <name type="synonym">Oedipomidas oedipus</name>
    <dbReference type="NCBI Taxonomy" id="9490"/>
    <lineage>
        <taxon>Eukaryota</taxon>
        <taxon>Metazoa</taxon>
        <taxon>Chordata</taxon>
        <taxon>Craniata</taxon>
        <taxon>Vertebrata</taxon>
        <taxon>Euteleostomi</taxon>
        <taxon>Mammalia</taxon>
        <taxon>Eutheria</taxon>
        <taxon>Euarchontoglires</taxon>
        <taxon>Primates</taxon>
        <taxon>Haplorrhini</taxon>
        <taxon>Platyrrhini</taxon>
        <taxon>Cebidae</taxon>
        <taxon>Callitrichinae</taxon>
        <taxon>Saguinus</taxon>
    </lineage>
</organism>
<reference evidence="1 2" key="1">
    <citation type="submission" date="2023-05" db="EMBL/GenBank/DDBJ databases">
        <title>B98-5 Cell Line De Novo Hybrid Assembly: An Optical Mapping Approach.</title>
        <authorList>
            <person name="Kananen K."/>
            <person name="Auerbach J.A."/>
            <person name="Kautto E."/>
            <person name="Blachly J.S."/>
        </authorList>
    </citation>
    <scope>NUCLEOTIDE SEQUENCE [LARGE SCALE GENOMIC DNA]</scope>
    <source>
        <strain evidence="1">B95-8</strain>
        <tissue evidence="1">Cell line</tissue>
    </source>
</reference>
<gene>
    <name evidence="1" type="ORF">P7K49_030243</name>
</gene>
<evidence type="ECO:0000313" key="1">
    <source>
        <dbReference type="EMBL" id="KAK2090959.1"/>
    </source>
</evidence>
<comment type="caution">
    <text evidence="1">The sequence shown here is derived from an EMBL/GenBank/DDBJ whole genome shotgun (WGS) entry which is preliminary data.</text>
</comment>
<protein>
    <submittedName>
        <fullName evidence="1">Uncharacterized protein</fullName>
    </submittedName>
</protein>
<dbReference type="EMBL" id="JASSZA010000016">
    <property type="protein sequence ID" value="KAK2090959.1"/>
    <property type="molecule type" value="Genomic_DNA"/>
</dbReference>
<accession>A0ABQ9U1P1</accession>